<keyword evidence="1" id="KW-0503">Monooxygenase</keyword>
<name>A0A7X8RH77_9CORY</name>
<gene>
    <name evidence="1" type="ORF">GX356_07420</name>
</gene>
<reference evidence="1 2" key="1">
    <citation type="journal article" date="2020" name="Biotechnol. Biofuels">
        <title>New insights from the biogas microbiome by comprehensive genome-resolved metagenomics of nearly 1600 species originating from multiple anaerobic digesters.</title>
        <authorList>
            <person name="Campanaro S."/>
            <person name="Treu L."/>
            <person name="Rodriguez-R L.M."/>
            <person name="Kovalovszki A."/>
            <person name="Ziels R.M."/>
            <person name="Maus I."/>
            <person name="Zhu X."/>
            <person name="Kougias P.G."/>
            <person name="Basile A."/>
            <person name="Luo G."/>
            <person name="Schluter A."/>
            <person name="Konstantinidis K.T."/>
            <person name="Angelidaki I."/>
        </authorList>
    </citation>
    <scope>NUCLEOTIDE SEQUENCE [LARGE SCALE GENOMIC DNA]</scope>
    <source>
        <strain evidence="1">AS23ysBPME_344</strain>
    </source>
</reference>
<dbReference type="Gene3D" id="3.40.30.120">
    <property type="match status" value="1"/>
</dbReference>
<organism evidence="1 2">
    <name type="scientific">Corynebacterium pollutisoli</name>
    <dbReference type="NCBI Taxonomy" id="1610489"/>
    <lineage>
        <taxon>Bacteria</taxon>
        <taxon>Bacillati</taxon>
        <taxon>Actinomycetota</taxon>
        <taxon>Actinomycetes</taxon>
        <taxon>Mycobacteriales</taxon>
        <taxon>Corynebacteriaceae</taxon>
        <taxon>Corynebacterium</taxon>
    </lineage>
</organism>
<proteinExistence type="predicted"/>
<dbReference type="AlphaFoldDB" id="A0A7X8RH77"/>
<dbReference type="EMBL" id="JAAYSN010000198">
    <property type="protein sequence ID" value="NLP39527.1"/>
    <property type="molecule type" value="Genomic_DNA"/>
</dbReference>
<evidence type="ECO:0000313" key="2">
    <source>
        <dbReference type="Proteomes" id="UP000568696"/>
    </source>
</evidence>
<feature type="non-terminal residue" evidence="1">
    <location>
        <position position="1"/>
    </location>
</feature>
<dbReference type="Pfam" id="PF21274">
    <property type="entry name" value="Rng_hyd_C"/>
    <property type="match status" value="1"/>
</dbReference>
<accession>A0A7X8RH77</accession>
<keyword evidence="1" id="KW-0560">Oxidoreductase</keyword>
<comment type="caution">
    <text evidence="1">The sequence shown here is derived from an EMBL/GenBank/DDBJ whole genome shotgun (WGS) entry which is preliminary data.</text>
</comment>
<sequence length="71" mass="7888">LYGDWLRQREVEEDGVILVRPDKHIAWRSHRLVEDPEHALTAVLSSILSRGGNDNAEEVARLMAAAKVAVG</sequence>
<dbReference type="Proteomes" id="UP000568696">
    <property type="component" value="Unassembled WGS sequence"/>
</dbReference>
<dbReference type="GO" id="GO:0004497">
    <property type="term" value="F:monooxygenase activity"/>
    <property type="evidence" value="ECO:0007669"/>
    <property type="project" value="UniProtKB-KW"/>
</dbReference>
<evidence type="ECO:0000313" key="1">
    <source>
        <dbReference type="EMBL" id="NLP39527.1"/>
    </source>
</evidence>
<protein>
    <submittedName>
        <fullName evidence="1">Phenol 2-monooxygenase</fullName>
    </submittedName>
</protein>